<evidence type="ECO:0000313" key="3">
    <source>
        <dbReference type="Proteomes" id="UP000586918"/>
    </source>
</evidence>
<evidence type="ECO:0000313" key="2">
    <source>
        <dbReference type="EMBL" id="NMH94075.1"/>
    </source>
</evidence>
<dbReference type="PIRSF" id="PIRSF038991">
    <property type="entry name" value="Protein_AbrB"/>
    <property type="match status" value="1"/>
</dbReference>
<feature type="transmembrane region" description="Helical" evidence="1">
    <location>
        <begin position="129"/>
        <end position="149"/>
    </location>
</feature>
<dbReference type="GO" id="GO:0010468">
    <property type="term" value="P:regulation of gene expression"/>
    <property type="evidence" value="ECO:0007669"/>
    <property type="project" value="InterPro"/>
</dbReference>
<feature type="transmembrane region" description="Helical" evidence="1">
    <location>
        <begin position="37"/>
        <end position="60"/>
    </location>
</feature>
<feature type="transmembrane region" description="Helical" evidence="1">
    <location>
        <begin position="299"/>
        <end position="322"/>
    </location>
</feature>
<name>A0A848DNF1_9PSEU</name>
<dbReference type="NCBIfam" id="TIGR03082">
    <property type="entry name" value="Gneg_AbrB_dup"/>
    <property type="match status" value="2"/>
</dbReference>
<keyword evidence="1" id="KW-0472">Membrane</keyword>
<dbReference type="InterPro" id="IPR017516">
    <property type="entry name" value="AbrB_dup"/>
</dbReference>
<feature type="transmembrane region" description="Helical" evidence="1">
    <location>
        <begin position="6"/>
        <end position="25"/>
    </location>
</feature>
<comment type="caution">
    <text evidence="2">The sequence shown here is derived from an EMBL/GenBank/DDBJ whole genome shotgun (WGS) entry which is preliminary data.</text>
</comment>
<dbReference type="GO" id="GO:0016020">
    <property type="term" value="C:membrane"/>
    <property type="evidence" value="ECO:0007669"/>
    <property type="project" value="InterPro"/>
</dbReference>
<sequence>MDAFAVPSPALFAGLLVGTVLALLGRAPERVPRPATSVAQAVIGVVIGVLAQSSTLSAVAQDWLPVLAVSLGTLVLSMAAGLLLGLQRGVSPLTGMLSLTAGGASGLVAISRELGGDERLVAVVQYLRVGLVTATMPVVATLVFGAGHSGAVAPAEAGAPWYPGTALLVVCCAVGIPLARLTRVPAGSLLGPLVVALALSLSGATFGATPPELIVAVAYAVIGWQAGVRFTRASLGTVARVLPLATALIFGIVGVCAALGLLLSRLTGVTPLEGYLATTPGGVYAVLATAISAGGNVTFVVAVQVLRVIIMLLIAPFLARLLSRFRRP</sequence>
<organism evidence="2 3">
    <name type="scientific">Pseudonocardia bannensis</name>
    <dbReference type="NCBI Taxonomy" id="630973"/>
    <lineage>
        <taxon>Bacteria</taxon>
        <taxon>Bacillati</taxon>
        <taxon>Actinomycetota</taxon>
        <taxon>Actinomycetes</taxon>
        <taxon>Pseudonocardiales</taxon>
        <taxon>Pseudonocardiaceae</taxon>
        <taxon>Pseudonocardia</taxon>
    </lineage>
</organism>
<feature type="transmembrane region" description="Helical" evidence="1">
    <location>
        <begin position="161"/>
        <end position="181"/>
    </location>
</feature>
<evidence type="ECO:0000256" key="1">
    <source>
        <dbReference type="SAM" id="Phobius"/>
    </source>
</evidence>
<reference evidence="2 3" key="1">
    <citation type="submission" date="2020-04" db="EMBL/GenBank/DDBJ databases">
        <authorList>
            <person name="Klaysubun C."/>
            <person name="Duangmal K."/>
            <person name="Lipun K."/>
        </authorList>
    </citation>
    <scope>NUCLEOTIDE SEQUENCE [LARGE SCALE GENOMIC DNA]</scope>
    <source>
        <strain evidence="2 3">DSM 45300</strain>
    </source>
</reference>
<dbReference type="InterPro" id="IPR007820">
    <property type="entry name" value="AbrB_fam"/>
</dbReference>
<feature type="transmembrane region" description="Helical" evidence="1">
    <location>
        <begin position="66"/>
        <end position="86"/>
    </location>
</feature>
<dbReference type="PANTHER" id="PTHR38457">
    <property type="entry name" value="REGULATOR ABRB-RELATED"/>
    <property type="match status" value="1"/>
</dbReference>
<keyword evidence="1" id="KW-0812">Transmembrane</keyword>
<feature type="transmembrane region" description="Helical" evidence="1">
    <location>
        <begin position="193"/>
        <end position="222"/>
    </location>
</feature>
<dbReference type="PANTHER" id="PTHR38457:SF1">
    <property type="entry name" value="REGULATOR ABRB-RELATED"/>
    <property type="match status" value="1"/>
</dbReference>
<gene>
    <name evidence="2" type="ORF">HF519_21345</name>
</gene>
<dbReference type="AlphaFoldDB" id="A0A848DNF1"/>
<dbReference type="EMBL" id="JAAXKZ010000093">
    <property type="protein sequence ID" value="NMH94075.1"/>
    <property type="molecule type" value="Genomic_DNA"/>
</dbReference>
<keyword evidence="1" id="KW-1133">Transmembrane helix</keyword>
<accession>A0A848DNF1</accession>
<dbReference type="Proteomes" id="UP000586918">
    <property type="component" value="Unassembled WGS sequence"/>
</dbReference>
<proteinExistence type="predicted"/>
<dbReference type="Pfam" id="PF05145">
    <property type="entry name" value="AbrB"/>
    <property type="match status" value="1"/>
</dbReference>
<protein>
    <submittedName>
        <fullName evidence="2">AbrB family transcriptional regulator</fullName>
    </submittedName>
</protein>
<feature type="transmembrane region" description="Helical" evidence="1">
    <location>
        <begin position="242"/>
        <end position="263"/>
    </location>
</feature>
<keyword evidence="3" id="KW-1185">Reference proteome</keyword>